<feature type="compositionally biased region" description="Basic and acidic residues" evidence="1">
    <location>
        <begin position="10"/>
        <end position="27"/>
    </location>
</feature>
<name>A0ABY9J5L4_9ACTN</name>
<gene>
    <name evidence="3" type="ORF">P8A19_40120</name>
</gene>
<dbReference type="Proteomes" id="UP001235744">
    <property type="component" value="Chromosome"/>
</dbReference>
<evidence type="ECO:0000259" key="2">
    <source>
        <dbReference type="Pfam" id="PF08044"/>
    </source>
</evidence>
<feature type="region of interest" description="Disordered" evidence="1">
    <location>
        <begin position="1"/>
        <end position="27"/>
    </location>
</feature>
<keyword evidence="4" id="KW-1185">Reference proteome</keyword>
<evidence type="ECO:0000313" key="4">
    <source>
        <dbReference type="Proteomes" id="UP001235744"/>
    </source>
</evidence>
<accession>A0ABY9J5L4</accession>
<sequence length="212" mass="23106">MTGELQSADDSSKRDAQPGLRASDRERDQVVEVLQVAAGDGRITAAELDERLDAALSARTQGELALLTADLPSEGMPPQAKDLVRIDQRFGDVSRTGRWLVPRRIELRLMFCEAKLDFTDAVITHSTLHIDLDLRLGGNLILVTRPGVVVDTDGLVRSSGEIKISPQPGPAAHPVLQVRLTGQSRGGDITARPPRRKLSELMRRRPPGNSGR</sequence>
<dbReference type="PANTHER" id="PTHR40763">
    <property type="entry name" value="MEMBRANE PROTEIN-RELATED"/>
    <property type="match status" value="1"/>
</dbReference>
<dbReference type="Pfam" id="PF08044">
    <property type="entry name" value="DUF1707"/>
    <property type="match status" value="1"/>
</dbReference>
<protein>
    <submittedName>
        <fullName evidence="3">DUF1707 domain-containing protein</fullName>
    </submittedName>
</protein>
<evidence type="ECO:0000313" key="3">
    <source>
        <dbReference type="EMBL" id="WLQ61261.1"/>
    </source>
</evidence>
<dbReference type="EMBL" id="CP120988">
    <property type="protein sequence ID" value="WLQ61261.1"/>
    <property type="molecule type" value="Genomic_DNA"/>
</dbReference>
<reference evidence="3 4" key="1">
    <citation type="submission" date="2023-03" db="EMBL/GenBank/DDBJ databases">
        <title>Isolation and description of six Streptomyces strains from soil environments, able to metabolize different microbial glucans.</title>
        <authorList>
            <person name="Widen T."/>
            <person name="Larsbrink J."/>
        </authorList>
    </citation>
    <scope>NUCLEOTIDE SEQUENCE [LARGE SCALE GENOMIC DNA]</scope>
    <source>
        <strain evidence="3 4">Alt2</strain>
    </source>
</reference>
<dbReference type="InterPro" id="IPR012551">
    <property type="entry name" value="DUF1707_SHOCT-like"/>
</dbReference>
<proteinExistence type="predicted"/>
<feature type="domain" description="DUF1707" evidence="2">
    <location>
        <begin position="20"/>
        <end position="72"/>
    </location>
</feature>
<dbReference type="RefSeq" id="WP_219566804.1">
    <property type="nucleotide sequence ID" value="NZ_CP120988.1"/>
</dbReference>
<dbReference type="PANTHER" id="PTHR40763:SF5">
    <property type="entry name" value="MEMBRANE PROTEIN"/>
    <property type="match status" value="1"/>
</dbReference>
<feature type="region of interest" description="Disordered" evidence="1">
    <location>
        <begin position="182"/>
        <end position="212"/>
    </location>
</feature>
<evidence type="ECO:0000256" key="1">
    <source>
        <dbReference type="SAM" id="MobiDB-lite"/>
    </source>
</evidence>
<organism evidence="3 4">
    <name type="scientific">Streptomyces poriferorum</name>
    <dbReference type="NCBI Taxonomy" id="2798799"/>
    <lineage>
        <taxon>Bacteria</taxon>
        <taxon>Bacillati</taxon>
        <taxon>Actinomycetota</taxon>
        <taxon>Actinomycetes</taxon>
        <taxon>Kitasatosporales</taxon>
        <taxon>Streptomycetaceae</taxon>
        <taxon>Streptomyces</taxon>
    </lineage>
</organism>